<evidence type="ECO:0000256" key="5">
    <source>
        <dbReference type="ARBA" id="ARBA00022777"/>
    </source>
</evidence>
<dbReference type="Gene3D" id="1.10.510.10">
    <property type="entry name" value="Transferase(Phosphotransferase) domain 1"/>
    <property type="match status" value="1"/>
</dbReference>
<dbReference type="InterPro" id="IPR000719">
    <property type="entry name" value="Prot_kinase_dom"/>
</dbReference>
<dbReference type="AlphaFoldDB" id="A0A7M1SW52"/>
<keyword evidence="3" id="KW-0808">Transferase</keyword>
<evidence type="ECO:0000313" key="13">
    <source>
        <dbReference type="Proteomes" id="UP000593758"/>
    </source>
</evidence>
<dbReference type="PANTHER" id="PTHR43289">
    <property type="entry name" value="MITOGEN-ACTIVATED PROTEIN KINASE KINASE KINASE 20-RELATED"/>
    <property type="match status" value="1"/>
</dbReference>
<feature type="transmembrane region" description="Helical" evidence="10">
    <location>
        <begin position="495"/>
        <end position="513"/>
    </location>
</feature>
<dbReference type="InterPro" id="IPR008271">
    <property type="entry name" value="Ser/Thr_kinase_AS"/>
</dbReference>
<dbReference type="InterPro" id="IPR011009">
    <property type="entry name" value="Kinase-like_dom_sf"/>
</dbReference>
<evidence type="ECO:0000259" key="11">
    <source>
        <dbReference type="PROSITE" id="PS50011"/>
    </source>
</evidence>
<dbReference type="Gene3D" id="3.30.200.20">
    <property type="entry name" value="Phosphorylase Kinase, domain 1"/>
    <property type="match status" value="1"/>
</dbReference>
<keyword evidence="5 12" id="KW-0418">Kinase</keyword>
<evidence type="ECO:0000256" key="3">
    <source>
        <dbReference type="ARBA" id="ARBA00022679"/>
    </source>
</evidence>
<name>A0A7M1SW52_9MICO</name>
<evidence type="ECO:0000256" key="6">
    <source>
        <dbReference type="ARBA" id="ARBA00022840"/>
    </source>
</evidence>
<keyword evidence="2" id="KW-0723">Serine/threonine-protein kinase</keyword>
<dbReference type="GO" id="GO:0004674">
    <property type="term" value="F:protein serine/threonine kinase activity"/>
    <property type="evidence" value="ECO:0007669"/>
    <property type="project" value="UniProtKB-KW"/>
</dbReference>
<evidence type="ECO:0000256" key="2">
    <source>
        <dbReference type="ARBA" id="ARBA00022527"/>
    </source>
</evidence>
<dbReference type="Pfam" id="PF00069">
    <property type="entry name" value="Pkinase"/>
    <property type="match status" value="1"/>
</dbReference>
<evidence type="ECO:0000256" key="9">
    <source>
        <dbReference type="SAM" id="MobiDB-lite"/>
    </source>
</evidence>
<dbReference type="PROSITE" id="PS00108">
    <property type="entry name" value="PROTEIN_KINASE_ST"/>
    <property type="match status" value="1"/>
</dbReference>
<dbReference type="EMBL" id="CP063169">
    <property type="protein sequence ID" value="QOR70863.1"/>
    <property type="molecule type" value="Genomic_DNA"/>
</dbReference>
<comment type="catalytic activity">
    <reaction evidence="7">
        <text>L-threonyl-[protein] + ATP = O-phospho-L-threonyl-[protein] + ADP + H(+)</text>
        <dbReference type="Rhea" id="RHEA:46608"/>
        <dbReference type="Rhea" id="RHEA-COMP:11060"/>
        <dbReference type="Rhea" id="RHEA-COMP:11605"/>
        <dbReference type="ChEBI" id="CHEBI:15378"/>
        <dbReference type="ChEBI" id="CHEBI:30013"/>
        <dbReference type="ChEBI" id="CHEBI:30616"/>
        <dbReference type="ChEBI" id="CHEBI:61977"/>
        <dbReference type="ChEBI" id="CHEBI:456216"/>
        <dbReference type="EC" id="2.7.11.1"/>
    </reaction>
</comment>
<evidence type="ECO:0000313" key="12">
    <source>
        <dbReference type="EMBL" id="QOR70863.1"/>
    </source>
</evidence>
<evidence type="ECO:0000256" key="4">
    <source>
        <dbReference type="ARBA" id="ARBA00022741"/>
    </source>
</evidence>
<keyword evidence="10" id="KW-1133">Transmembrane helix</keyword>
<proteinExistence type="predicted"/>
<reference evidence="12 13" key="1">
    <citation type="submission" date="2020-10" db="EMBL/GenBank/DDBJ databases">
        <title>Haloactinobacterium sp. RN3S43, a bacterium isolated from saline soil.</title>
        <authorList>
            <person name="Sun J.-Q."/>
        </authorList>
    </citation>
    <scope>NUCLEOTIDE SEQUENCE [LARGE SCALE GENOMIC DNA]</scope>
    <source>
        <strain evidence="12 13">RN3S43</strain>
    </source>
</reference>
<protein>
    <recommendedName>
        <fullName evidence="1">non-specific serine/threonine protein kinase</fullName>
        <ecNumber evidence="1">2.7.11.1</ecNumber>
    </recommendedName>
</protein>
<evidence type="ECO:0000256" key="8">
    <source>
        <dbReference type="ARBA" id="ARBA00048679"/>
    </source>
</evidence>
<feature type="compositionally biased region" description="Pro residues" evidence="9">
    <location>
        <begin position="300"/>
        <end position="309"/>
    </location>
</feature>
<evidence type="ECO:0000256" key="7">
    <source>
        <dbReference type="ARBA" id="ARBA00047899"/>
    </source>
</evidence>
<organism evidence="12 13">
    <name type="scientific">Ruania alkalisoli</name>
    <dbReference type="NCBI Taxonomy" id="2779775"/>
    <lineage>
        <taxon>Bacteria</taxon>
        <taxon>Bacillati</taxon>
        <taxon>Actinomycetota</taxon>
        <taxon>Actinomycetes</taxon>
        <taxon>Micrococcales</taxon>
        <taxon>Ruaniaceae</taxon>
        <taxon>Ruania</taxon>
    </lineage>
</organism>
<dbReference type="PROSITE" id="PS50011">
    <property type="entry name" value="PROTEIN_KINASE_DOM"/>
    <property type="match status" value="1"/>
</dbReference>
<gene>
    <name evidence="12" type="ORF">IM660_00640</name>
</gene>
<evidence type="ECO:0000256" key="1">
    <source>
        <dbReference type="ARBA" id="ARBA00012513"/>
    </source>
</evidence>
<dbReference type="RefSeq" id="WP_193497535.1">
    <property type="nucleotide sequence ID" value="NZ_CP063169.1"/>
</dbReference>
<dbReference type="EC" id="2.7.11.1" evidence="1"/>
<keyword evidence="10" id="KW-0472">Membrane</keyword>
<keyword evidence="6" id="KW-0067">ATP-binding</keyword>
<feature type="compositionally biased region" description="Basic and acidic residues" evidence="9">
    <location>
        <begin position="394"/>
        <end position="406"/>
    </location>
</feature>
<dbReference type="SUPFAM" id="SSF56112">
    <property type="entry name" value="Protein kinase-like (PK-like)"/>
    <property type="match status" value="1"/>
</dbReference>
<keyword evidence="10" id="KW-0812">Transmembrane</keyword>
<dbReference type="KEGG" id="halt:IM660_00640"/>
<evidence type="ECO:0000256" key="10">
    <source>
        <dbReference type="SAM" id="Phobius"/>
    </source>
</evidence>
<keyword evidence="4" id="KW-0547">Nucleotide-binding</keyword>
<dbReference type="GO" id="GO:0045717">
    <property type="term" value="P:negative regulation of fatty acid biosynthetic process"/>
    <property type="evidence" value="ECO:0007669"/>
    <property type="project" value="UniProtKB-ARBA"/>
</dbReference>
<feature type="region of interest" description="Disordered" evidence="9">
    <location>
        <begin position="297"/>
        <end position="484"/>
    </location>
</feature>
<dbReference type="SMART" id="SM00220">
    <property type="entry name" value="S_TKc"/>
    <property type="match status" value="1"/>
</dbReference>
<dbReference type="FunFam" id="1.10.510.10:FF:000021">
    <property type="entry name" value="Serine/threonine protein kinase"/>
    <property type="match status" value="1"/>
</dbReference>
<dbReference type="GO" id="GO:0005524">
    <property type="term" value="F:ATP binding"/>
    <property type="evidence" value="ECO:0007669"/>
    <property type="project" value="UniProtKB-KW"/>
</dbReference>
<keyword evidence="13" id="KW-1185">Reference proteome</keyword>
<comment type="catalytic activity">
    <reaction evidence="8">
        <text>L-seryl-[protein] + ATP = O-phospho-L-seryl-[protein] + ADP + H(+)</text>
        <dbReference type="Rhea" id="RHEA:17989"/>
        <dbReference type="Rhea" id="RHEA-COMP:9863"/>
        <dbReference type="Rhea" id="RHEA-COMP:11604"/>
        <dbReference type="ChEBI" id="CHEBI:15378"/>
        <dbReference type="ChEBI" id="CHEBI:29999"/>
        <dbReference type="ChEBI" id="CHEBI:30616"/>
        <dbReference type="ChEBI" id="CHEBI:83421"/>
        <dbReference type="ChEBI" id="CHEBI:456216"/>
        <dbReference type="EC" id="2.7.11.1"/>
    </reaction>
</comment>
<dbReference type="PANTHER" id="PTHR43289:SF6">
    <property type="entry name" value="SERINE_THREONINE-PROTEIN KINASE NEKL-3"/>
    <property type="match status" value="1"/>
</dbReference>
<dbReference type="Proteomes" id="UP000593758">
    <property type="component" value="Chromosome"/>
</dbReference>
<dbReference type="CDD" id="cd14014">
    <property type="entry name" value="STKc_PknB_like"/>
    <property type="match status" value="1"/>
</dbReference>
<dbReference type="FunFam" id="3.30.200.20:FF:000035">
    <property type="entry name" value="Serine/threonine protein kinase Stk1"/>
    <property type="match status" value="1"/>
</dbReference>
<sequence>MTPTAGLLLGGRYELTERLATGGMGEIWVATDLHLRRHVAAKVLRAEFAGDTHFLQRLRTEARNSAALSHQNIAAMYDYGEQRGSGYLIMELVIGESLEDLLRRERTLEPAQVLPILAQTARALHTAHMAGVVHRDVKPSNILLTRDGYVKITDFGISLGANQAPMTAAGMVMGTAQYLPPEQAMGRAATGAGDIYALGVVAFEALAGRRPFTGSSQVDIAFAHVNQPVPPLPSHLDERVQEIVMQMLAKDPEQRPRSAASLARALETLTESLRVPLAEESSDEPPATAVAAPLPIQAPMAPPDVPDPPAGGTSSDSRLRENPGPTADTASTRAPAQGVGSGAADSVRSPVSHRGAPATTTGEHRRTLAEAARQNPLVAARARRPSSDQSEASGRADADSHEDDLAPPRWRPVAGSEGTGQRAAPPGDTAAADRPVSDRPTSAQHEPPQNRSRPSATGDPLTRRDLRSGVHGSAHGSPRHGPVGLLDRLGRTGRWIALVVAAVVLTTLLVLLFSRLGAAATPSAAVVTLLVRPVQRLESPAERVKER</sequence>
<feature type="domain" description="Protein kinase" evidence="11">
    <location>
        <begin position="13"/>
        <end position="269"/>
    </location>
</feature>
<accession>A0A7M1SW52</accession>
<feature type="compositionally biased region" description="Polar residues" evidence="9">
    <location>
        <begin position="439"/>
        <end position="455"/>
    </location>
</feature>